<keyword evidence="3" id="KW-1185">Reference proteome</keyword>
<protein>
    <recommendedName>
        <fullName evidence="4">G protein-coupled receptor</fullName>
    </recommendedName>
</protein>
<dbReference type="InterPro" id="IPR019423">
    <property type="entry name" value="7TM_GPCR_serpentine_rcpt_Srj"/>
</dbReference>
<dbReference type="InterPro" id="IPR019428">
    <property type="entry name" value="7TM_GPCR_serpentine_rcpt_Str"/>
</dbReference>
<comment type="caution">
    <text evidence="2">The sequence shown here is derived from an EMBL/GenBank/DDBJ whole genome shotgun (WGS) entry which is preliminary data.</text>
</comment>
<name>A0AAV5TFI3_9BILA</name>
<feature type="non-terminal residue" evidence="2">
    <location>
        <position position="141"/>
    </location>
</feature>
<dbReference type="PANTHER" id="PTHR45907:SF16">
    <property type="entry name" value="SERPENTINE RECEPTOR, CLASS J"/>
    <property type="match status" value="1"/>
</dbReference>
<accession>A0AAV5TFI3</accession>
<evidence type="ECO:0000313" key="3">
    <source>
        <dbReference type="Proteomes" id="UP001432027"/>
    </source>
</evidence>
<gene>
    <name evidence="2" type="ORF">PENTCL1PPCAC_14020</name>
</gene>
<dbReference type="AlphaFoldDB" id="A0AAV5TFI3"/>
<dbReference type="Pfam" id="PF10326">
    <property type="entry name" value="7TM_GPCR_Str"/>
    <property type="match status" value="1"/>
</dbReference>
<dbReference type="EMBL" id="BTSX01000004">
    <property type="protein sequence ID" value="GMS91845.1"/>
    <property type="molecule type" value="Genomic_DNA"/>
</dbReference>
<organism evidence="2 3">
    <name type="scientific">Pristionchus entomophagus</name>
    <dbReference type="NCBI Taxonomy" id="358040"/>
    <lineage>
        <taxon>Eukaryota</taxon>
        <taxon>Metazoa</taxon>
        <taxon>Ecdysozoa</taxon>
        <taxon>Nematoda</taxon>
        <taxon>Chromadorea</taxon>
        <taxon>Rhabditida</taxon>
        <taxon>Rhabditina</taxon>
        <taxon>Diplogasteromorpha</taxon>
        <taxon>Diplogasteroidea</taxon>
        <taxon>Neodiplogasteridae</taxon>
        <taxon>Pristionchus</taxon>
    </lineage>
</organism>
<evidence type="ECO:0000256" key="1">
    <source>
        <dbReference type="SAM" id="Phobius"/>
    </source>
</evidence>
<dbReference type="SUPFAM" id="SSF81321">
    <property type="entry name" value="Family A G protein-coupled receptor-like"/>
    <property type="match status" value="1"/>
</dbReference>
<evidence type="ECO:0008006" key="4">
    <source>
        <dbReference type="Google" id="ProtNLM"/>
    </source>
</evidence>
<reference evidence="2" key="1">
    <citation type="submission" date="2023-10" db="EMBL/GenBank/DDBJ databases">
        <title>Genome assembly of Pristionchus species.</title>
        <authorList>
            <person name="Yoshida K."/>
            <person name="Sommer R.J."/>
        </authorList>
    </citation>
    <scope>NUCLEOTIDE SEQUENCE</scope>
    <source>
        <strain evidence="2">RS0144</strain>
    </source>
</reference>
<keyword evidence="1" id="KW-0472">Membrane</keyword>
<evidence type="ECO:0000313" key="2">
    <source>
        <dbReference type="EMBL" id="GMS91845.1"/>
    </source>
</evidence>
<dbReference type="Proteomes" id="UP001432027">
    <property type="component" value="Unassembled WGS sequence"/>
</dbReference>
<keyword evidence="1" id="KW-0812">Transmembrane</keyword>
<proteinExistence type="predicted"/>
<keyword evidence="1" id="KW-1133">Transmembrane helix</keyword>
<feature type="transmembrane region" description="Helical" evidence="1">
    <location>
        <begin position="12"/>
        <end position="35"/>
    </location>
</feature>
<sequence length="141" mass="16023">MFDGFHWNDIIAFTILANLVNLAHAFMAYASFNIVRHLRKNPSLSDRSRRQRVQLFRALVLQALTPFVTSYSPIGLSGVLPILGVQHPLYAVVTPPFLCFHQVFDDVIMIATVSQFRNTVVDWVMCRGFTKGSRVVLIDKE</sequence>
<feature type="transmembrane region" description="Helical" evidence="1">
    <location>
        <begin position="55"/>
        <end position="74"/>
    </location>
</feature>
<dbReference type="PANTHER" id="PTHR45907">
    <property type="entry name" value="SERPENTINE RECEPTOR, CLASS J"/>
    <property type="match status" value="1"/>
</dbReference>